<evidence type="ECO:0000313" key="2">
    <source>
        <dbReference type="EMBL" id="JAA92297.1"/>
    </source>
</evidence>
<feature type="non-terminal residue" evidence="2">
    <location>
        <position position="1"/>
    </location>
</feature>
<proteinExistence type="predicted"/>
<protein>
    <submittedName>
        <fullName evidence="2">DNA repair protein complementing XP-A cells-like protein</fullName>
    </submittedName>
</protein>
<reference evidence="2" key="2">
    <citation type="submission" date="2013-05" db="EMBL/GenBank/DDBJ databases">
        <authorList>
            <person name="Carter J.-M."/>
            <person name="Baker S.C."/>
            <person name="Pink R."/>
            <person name="Carter D.R.F."/>
            <person name="Collins A."/>
            <person name="Tomlin J."/>
            <person name="Gibbs M."/>
            <person name="Breuker C.J."/>
        </authorList>
    </citation>
    <scope>NUCLEOTIDE SEQUENCE</scope>
    <source>
        <tissue evidence="2">Ovary</tissue>
    </source>
</reference>
<reference evidence="2" key="1">
    <citation type="journal article" date="2013" name="BMC Genomics">
        <title>Unscrambling butterfly oogenesis.</title>
        <authorList>
            <person name="Carter J.M."/>
            <person name="Baker S.C."/>
            <person name="Pink R."/>
            <person name="Carter D.R."/>
            <person name="Collins A."/>
            <person name="Tomlin J."/>
            <person name="Gibbs M."/>
            <person name="Breuker C.J."/>
        </authorList>
    </citation>
    <scope>NUCLEOTIDE SEQUENCE</scope>
    <source>
        <tissue evidence="2">Ovary</tissue>
    </source>
</reference>
<feature type="region of interest" description="Disordered" evidence="1">
    <location>
        <begin position="61"/>
        <end position="85"/>
    </location>
</feature>
<dbReference type="EMBL" id="GAIX01000263">
    <property type="protein sequence ID" value="JAA92297.1"/>
    <property type="molecule type" value="Transcribed_RNA"/>
</dbReference>
<feature type="non-terminal residue" evidence="2">
    <location>
        <position position="85"/>
    </location>
</feature>
<accession>S4Q078</accession>
<sequence length="85" mass="9298">AGTTRARTRCCRARRPRATSCCRTATWTRARRRCARWPAPTRTARARRPCACTCARSSSSARATCGAPTPRWNWSAPRASSAASA</sequence>
<evidence type="ECO:0000256" key="1">
    <source>
        <dbReference type="SAM" id="MobiDB-lite"/>
    </source>
</evidence>
<feature type="compositionally biased region" description="Low complexity" evidence="1">
    <location>
        <begin position="75"/>
        <end position="85"/>
    </location>
</feature>
<name>S4Q078_9NEOP</name>
<dbReference type="AlphaFoldDB" id="S4Q078"/>
<organism evidence="2">
    <name type="scientific">Pararge aegeria</name>
    <name type="common">speckled wood butterfly</name>
    <dbReference type="NCBI Taxonomy" id="116150"/>
    <lineage>
        <taxon>Eukaryota</taxon>
        <taxon>Metazoa</taxon>
        <taxon>Ecdysozoa</taxon>
        <taxon>Arthropoda</taxon>
        <taxon>Hexapoda</taxon>
        <taxon>Insecta</taxon>
        <taxon>Pterygota</taxon>
        <taxon>Neoptera</taxon>
        <taxon>Endopterygota</taxon>
        <taxon>Lepidoptera</taxon>
        <taxon>Glossata</taxon>
        <taxon>Ditrysia</taxon>
        <taxon>Papilionoidea</taxon>
        <taxon>Nymphalidae</taxon>
        <taxon>Satyrinae</taxon>
        <taxon>Satyrini</taxon>
        <taxon>Parargina</taxon>
        <taxon>Pararge</taxon>
    </lineage>
</organism>